<protein>
    <submittedName>
        <fullName evidence="1">Uncharacterized protein</fullName>
    </submittedName>
</protein>
<dbReference type="Proteomes" id="UP001519460">
    <property type="component" value="Unassembled WGS sequence"/>
</dbReference>
<reference evidence="1 2" key="1">
    <citation type="journal article" date="2023" name="Sci. Data">
        <title>Genome assembly of the Korean intertidal mud-creeper Batillaria attramentaria.</title>
        <authorList>
            <person name="Patra A.K."/>
            <person name="Ho P.T."/>
            <person name="Jun S."/>
            <person name="Lee S.J."/>
            <person name="Kim Y."/>
            <person name="Won Y.J."/>
        </authorList>
    </citation>
    <scope>NUCLEOTIDE SEQUENCE [LARGE SCALE GENOMIC DNA]</scope>
    <source>
        <strain evidence="1">Wonlab-2016</strain>
    </source>
</reference>
<organism evidence="1 2">
    <name type="scientific">Batillaria attramentaria</name>
    <dbReference type="NCBI Taxonomy" id="370345"/>
    <lineage>
        <taxon>Eukaryota</taxon>
        <taxon>Metazoa</taxon>
        <taxon>Spiralia</taxon>
        <taxon>Lophotrochozoa</taxon>
        <taxon>Mollusca</taxon>
        <taxon>Gastropoda</taxon>
        <taxon>Caenogastropoda</taxon>
        <taxon>Sorbeoconcha</taxon>
        <taxon>Cerithioidea</taxon>
        <taxon>Batillariidae</taxon>
        <taxon>Batillaria</taxon>
    </lineage>
</organism>
<dbReference type="AlphaFoldDB" id="A0ABD0JSP5"/>
<keyword evidence="2" id="KW-1185">Reference proteome</keyword>
<dbReference type="EMBL" id="JACVVK020000344">
    <property type="protein sequence ID" value="KAK7477655.1"/>
    <property type="molecule type" value="Genomic_DNA"/>
</dbReference>
<evidence type="ECO:0000313" key="1">
    <source>
        <dbReference type="EMBL" id="KAK7477655.1"/>
    </source>
</evidence>
<evidence type="ECO:0000313" key="2">
    <source>
        <dbReference type="Proteomes" id="UP001519460"/>
    </source>
</evidence>
<sequence>MLSRSVLKHYPDFYWHIVGCENVFECNAARRSVTLKLSSVSNCPPRQSCYLSRNRASLILLLPARKRATSNWTQPLAVILLAAVTTAIDD</sequence>
<accession>A0ABD0JSP5</accession>
<gene>
    <name evidence="1" type="ORF">BaRGS_00031133</name>
</gene>
<proteinExistence type="predicted"/>
<name>A0ABD0JSP5_9CAEN</name>
<comment type="caution">
    <text evidence="1">The sequence shown here is derived from an EMBL/GenBank/DDBJ whole genome shotgun (WGS) entry which is preliminary data.</text>
</comment>